<feature type="compositionally biased region" description="Polar residues" evidence="1">
    <location>
        <begin position="1"/>
        <end position="11"/>
    </location>
</feature>
<feature type="compositionally biased region" description="Polar residues" evidence="1">
    <location>
        <begin position="20"/>
        <end position="29"/>
    </location>
</feature>
<gene>
    <name evidence="2" type="ORF">V8G54_036616</name>
</gene>
<evidence type="ECO:0000313" key="2">
    <source>
        <dbReference type="EMBL" id="WVY91102.1"/>
    </source>
</evidence>
<proteinExistence type="predicted"/>
<evidence type="ECO:0000256" key="1">
    <source>
        <dbReference type="SAM" id="MobiDB-lite"/>
    </source>
</evidence>
<feature type="region of interest" description="Disordered" evidence="1">
    <location>
        <begin position="1"/>
        <end position="29"/>
    </location>
</feature>
<keyword evidence="3" id="KW-1185">Reference proteome</keyword>
<protein>
    <submittedName>
        <fullName evidence="2">Uncharacterized protein</fullName>
    </submittedName>
</protein>
<organism evidence="2 3">
    <name type="scientific">Vigna mungo</name>
    <name type="common">Black gram</name>
    <name type="synonym">Phaseolus mungo</name>
    <dbReference type="NCBI Taxonomy" id="3915"/>
    <lineage>
        <taxon>Eukaryota</taxon>
        <taxon>Viridiplantae</taxon>
        <taxon>Streptophyta</taxon>
        <taxon>Embryophyta</taxon>
        <taxon>Tracheophyta</taxon>
        <taxon>Spermatophyta</taxon>
        <taxon>Magnoliopsida</taxon>
        <taxon>eudicotyledons</taxon>
        <taxon>Gunneridae</taxon>
        <taxon>Pentapetalae</taxon>
        <taxon>rosids</taxon>
        <taxon>fabids</taxon>
        <taxon>Fabales</taxon>
        <taxon>Fabaceae</taxon>
        <taxon>Papilionoideae</taxon>
        <taxon>50 kb inversion clade</taxon>
        <taxon>NPAAA clade</taxon>
        <taxon>indigoferoid/millettioid clade</taxon>
        <taxon>Phaseoleae</taxon>
        <taxon>Vigna</taxon>
    </lineage>
</organism>
<dbReference type="Proteomes" id="UP001374535">
    <property type="component" value="Chromosome 11"/>
</dbReference>
<reference evidence="2 3" key="1">
    <citation type="journal article" date="2023" name="Life. Sci Alliance">
        <title>Evolutionary insights into 3D genome organization and epigenetic landscape of Vigna mungo.</title>
        <authorList>
            <person name="Junaid A."/>
            <person name="Singh B."/>
            <person name="Bhatia S."/>
        </authorList>
    </citation>
    <scope>NUCLEOTIDE SEQUENCE [LARGE SCALE GENOMIC DNA]</scope>
    <source>
        <strain evidence="2">Urdbean</strain>
    </source>
</reference>
<dbReference type="AlphaFoldDB" id="A0AAQ3MHA5"/>
<sequence>MSEVSRVTGSYANGVLPQSPMHTSPITNTFSSPEIRRCCCSSTSSAFATPSKRRSPFVSTHTIVARMFSGLSNPEWCMKKLEDGNGGVLRHTWKKRKEVPEDYNLGFLL</sequence>
<accession>A0AAQ3MHA5</accession>
<dbReference type="EMBL" id="CP144690">
    <property type="protein sequence ID" value="WVY91102.1"/>
    <property type="molecule type" value="Genomic_DNA"/>
</dbReference>
<name>A0AAQ3MHA5_VIGMU</name>
<evidence type="ECO:0000313" key="3">
    <source>
        <dbReference type="Proteomes" id="UP001374535"/>
    </source>
</evidence>